<comment type="caution">
    <text evidence="1">The sequence shown here is derived from an EMBL/GenBank/DDBJ whole genome shotgun (WGS) entry which is preliminary data.</text>
</comment>
<dbReference type="InterPro" id="IPR008441">
    <property type="entry name" value="AfumC-like_glycosyl_Trfase"/>
</dbReference>
<dbReference type="GO" id="GO:0016757">
    <property type="term" value="F:glycosyltransferase activity"/>
    <property type="evidence" value="ECO:0007669"/>
    <property type="project" value="InterPro"/>
</dbReference>
<reference evidence="1 2" key="1">
    <citation type="journal article" date="2020" name="Phytopathology">
        <title>Genome Sequence Resources of Colletotrichum truncatum, C. plurivorum, C. musicola, and C. sojae: Four Species Pathogenic to Soybean (Glycine max).</title>
        <authorList>
            <person name="Rogerio F."/>
            <person name="Boufleur T.R."/>
            <person name="Ciampi-Guillardi M."/>
            <person name="Sukno S.A."/>
            <person name="Thon M.R."/>
            <person name="Massola Junior N.S."/>
            <person name="Baroncelli R."/>
        </authorList>
    </citation>
    <scope>NUCLEOTIDE SEQUENCE [LARGE SCALE GENOMIC DNA]</scope>
    <source>
        <strain evidence="1 2">LFN0009</strain>
    </source>
</reference>
<dbReference type="EMBL" id="WIGN01000250">
    <property type="protein sequence ID" value="KAF6803048.1"/>
    <property type="molecule type" value="Genomic_DNA"/>
</dbReference>
<dbReference type="Proteomes" id="UP000652219">
    <property type="component" value="Unassembled WGS sequence"/>
</dbReference>
<dbReference type="SUPFAM" id="SSF53448">
    <property type="entry name" value="Nucleotide-diphospho-sugar transferases"/>
    <property type="match status" value="1"/>
</dbReference>
<evidence type="ECO:0000313" key="1">
    <source>
        <dbReference type="EMBL" id="KAF6803048.1"/>
    </source>
</evidence>
<protein>
    <submittedName>
        <fullName evidence="1">Capsule polysaccharide biosynthesis protein</fullName>
    </submittedName>
</protein>
<dbReference type="Gene3D" id="3.90.550.20">
    <property type="match status" value="1"/>
</dbReference>
<proteinExistence type="predicted"/>
<accession>A0A8H6IYX0</accession>
<dbReference type="InterPro" id="IPR029044">
    <property type="entry name" value="Nucleotide-diphossugar_trans"/>
</dbReference>
<name>A0A8H6IYX0_9PEZI</name>
<dbReference type="AlphaFoldDB" id="A0A8H6IYX0"/>
<organism evidence="1 2">
    <name type="scientific">Colletotrichum sojae</name>
    <dbReference type="NCBI Taxonomy" id="2175907"/>
    <lineage>
        <taxon>Eukaryota</taxon>
        <taxon>Fungi</taxon>
        <taxon>Dikarya</taxon>
        <taxon>Ascomycota</taxon>
        <taxon>Pezizomycotina</taxon>
        <taxon>Sordariomycetes</taxon>
        <taxon>Hypocreomycetidae</taxon>
        <taxon>Glomerellales</taxon>
        <taxon>Glomerellaceae</taxon>
        <taxon>Colletotrichum</taxon>
        <taxon>Colletotrichum orchidearum species complex</taxon>
    </lineage>
</organism>
<gene>
    <name evidence="1" type="ORF">CSOJ01_11170</name>
</gene>
<evidence type="ECO:0000313" key="2">
    <source>
        <dbReference type="Proteomes" id="UP000652219"/>
    </source>
</evidence>
<keyword evidence="2" id="KW-1185">Reference proteome</keyword>
<dbReference type="Pfam" id="PF05704">
    <property type="entry name" value="Caps_synth"/>
    <property type="match status" value="1"/>
</dbReference>
<sequence>MASPHFEIPEEFKNKIRYVDSLDTRSDQEILEAIEKPPPVNSEKNIWAFWHAGASEMPGWCQRNVVNWSRLCGPSWTIRVLNTVKDSPSYALNWVKAEDLPKAFVSGTMEGRPGSNLPHSADFLRGACLFQYGGVWLDVGAILFRSIDDICWRKLEDPSTPYQVAGAWQFERVVVNHIVASRKGDPFIKHWHELFIHIWKDNVNSDGLIENPLLSFVHDISLDEMTERGFVWDWNVPMPKVLEYIAQILCWTRVGCIEEPNGGFNGAEYYSTNILLFDALYEDWHAEAFVGWNGDKLFKVLATRLDADPESEAYKEAYKIVWTLLTSASMEKVTRTGGLTVTKALGTIWDEKENENMDREPGTFAELLRVGSVHFHQDRETRIVPPKKADVIFKGILEP</sequence>